<keyword evidence="2" id="KW-1185">Reference proteome</keyword>
<evidence type="ECO:0000313" key="2">
    <source>
        <dbReference type="Proteomes" id="UP000036987"/>
    </source>
</evidence>
<reference evidence="2" key="1">
    <citation type="journal article" date="2016" name="Nature">
        <title>The genome of the seagrass Zostera marina reveals angiosperm adaptation to the sea.</title>
        <authorList>
            <person name="Olsen J.L."/>
            <person name="Rouze P."/>
            <person name="Verhelst B."/>
            <person name="Lin Y.-C."/>
            <person name="Bayer T."/>
            <person name="Collen J."/>
            <person name="Dattolo E."/>
            <person name="De Paoli E."/>
            <person name="Dittami S."/>
            <person name="Maumus F."/>
            <person name="Michel G."/>
            <person name="Kersting A."/>
            <person name="Lauritano C."/>
            <person name="Lohaus R."/>
            <person name="Toepel M."/>
            <person name="Tonon T."/>
            <person name="Vanneste K."/>
            <person name="Amirebrahimi M."/>
            <person name="Brakel J."/>
            <person name="Bostroem C."/>
            <person name="Chovatia M."/>
            <person name="Grimwood J."/>
            <person name="Jenkins J.W."/>
            <person name="Jueterbock A."/>
            <person name="Mraz A."/>
            <person name="Stam W.T."/>
            <person name="Tice H."/>
            <person name="Bornberg-Bauer E."/>
            <person name="Green P.J."/>
            <person name="Pearson G.A."/>
            <person name="Procaccini G."/>
            <person name="Duarte C.M."/>
            <person name="Schmutz J."/>
            <person name="Reusch T.B.H."/>
            <person name="Van de Peer Y."/>
        </authorList>
    </citation>
    <scope>NUCLEOTIDE SEQUENCE [LARGE SCALE GENOMIC DNA]</scope>
    <source>
        <strain evidence="2">cv. Finnish</strain>
    </source>
</reference>
<sequence>MAFLKFEPFSIKKYWQYFVQRPMDQGKTSGMLRLQNLHCGEQRIHRLIGRVWSDFLPRPLKSVMLSYLSSEERERNEAFKSDAQSVVGDYINSDTIMHNY</sequence>
<protein>
    <submittedName>
        <fullName evidence="1">Uncharacterized protein</fullName>
    </submittedName>
</protein>
<accession>A0A0K9NSU7</accession>
<gene>
    <name evidence="1" type="ORF">ZOSMA_6G00300</name>
</gene>
<dbReference type="OrthoDB" id="448448at2759"/>
<proteinExistence type="predicted"/>
<dbReference type="STRING" id="29655.A0A0K9NSU7"/>
<evidence type="ECO:0000313" key="1">
    <source>
        <dbReference type="EMBL" id="KMZ59102.1"/>
    </source>
</evidence>
<organism evidence="1 2">
    <name type="scientific">Zostera marina</name>
    <name type="common">Eelgrass</name>
    <dbReference type="NCBI Taxonomy" id="29655"/>
    <lineage>
        <taxon>Eukaryota</taxon>
        <taxon>Viridiplantae</taxon>
        <taxon>Streptophyta</taxon>
        <taxon>Embryophyta</taxon>
        <taxon>Tracheophyta</taxon>
        <taxon>Spermatophyta</taxon>
        <taxon>Magnoliopsida</taxon>
        <taxon>Liliopsida</taxon>
        <taxon>Zosteraceae</taxon>
        <taxon>Zostera</taxon>
    </lineage>
</organism>
<dbReference type="Proteomes" id="UP000036987">
    <property type="component" value="Unassembled WGS sequence"/>
</dbReference>
<dbReference type="AlphaFoldDB" id="A0A0K9NSU7"/>
<name>A0A0K9NSU7_ZOSMR</name>
<dbReference type="EMBL" id="LFYR01001803">
    <property type="protein sequence ID" value="KMZ59102.1"/>
    <property type="molecule type" value="Genomic_DNA"/>
</dbReference>
<comment type="caution">
    <text evidence="1">The sequence shown here is derived from an EMBL/GenBank/DDBJ whole genome shotgun (WGS) entry which is preliminary data.</text>
</comment>